<sequence length="20" mass="1921">MVLLLTPGPAPGPTQADSGV</sequence>
<protein>
    <submittedName>
        <fullName evidence="2">Uncharacterized protein</fullName>
    </submittedName>
</protein>
<name>A0ABX6TPT8_STRLI</name>
<proteinExistence type="predicted"/>
<evidence type="ECO:0000313" key="3">
    <source>
        <dbReference type="Proteomes" id="UP000028682"/>
    </source>
</evidence>
<reference evidence="3" key="1">
    <citation type="submission" date="2014-08" db="EMBL/GenBank/DDBJ databases">
        <title>Complete genome sequence of Streptomyces lividans TK24.</title>
        <authorList>
            <consortium name="StrepSynth"/>
            <person name="Ruckert C."/>
            <person name="Fridjonson O.H."/>
            <person name="Lambert C."/>
            <person name="van Wezel G.P."/>
            <person name="Bernaerts K."/>
            <person name="Anne J."/>
            <person name="Economou A."/>
            <person name="Kalinowski J."/>
        </authorList>
    </citation>
    <scope>NUCLEOTIDE SEQUENCE [LARGE SCALE GENOMIC DNA]</scope>
    <source>
        <strain evidence="3">TK24</strain>
    </source>
</reference>
<evidence type="ECO:0000313" key="2">
    <source>
        <dbReference type="EMBL" id="QNR95626.1"/>
    </source>
</evidence>
<organism evidence="2 3">
    <name type="scientific">Streptomyces lividans TK24</name>
    <dbReference type="NCBI Taxonomy" id="457428"/>
    <lineage>
        <taxon>Bacteria</taxon>
        <taxon>Bacillati</taxon>
        <taxon>Actinomycetota</taxon>
        <taxon>Actinomycetes</taxon>
        <taxon>Kitasatosporales</taxon>
        <taxon>Streptomycetaceae</taxon>
        <taxon>Streptomyces</taxon>
    </lineage>
</organism>
<dbReference type="Proteomes" id="UP000028682">
    <property type="component" value="Chromosome"/>
</dbReference>
<dbReference type="EMBL" id="CP009124">
    <property type="protein sequence ID" value="QNR95626.1"/>
    <property type="molecule type" value="Genomic_DNA"/>
</dbReference>
<accession>A0ABX6TPT8</accession>
<keyword evidence="3" id="KW-1185">Reference proteome</keyword>
<evidence type="ECO:0000256" key="1">
    <source>
        <dbReference type="SAM" id="MobiDB-lite"/>
    </source>
</evidence>
<feature type="region of interest" description="Disordered" evidence="1">
    <location>
        <begin position="1"/>
        <end position="20"/>
    </location>
</feature>
<gene>
    <name evidence="2" type="ORF">SLIV_23098</name>
</gene>